<accession>A0ABR4B1C3</accession>
<reference evidence="1 2" key="1">
    <citation type="submission" date="2024-09" db="EMBL/GenBank/DDBJ databases">
        <title>Rethinking Asexuality: The Enigmatic Case of Functional Sexual Genes in Lepraria (Stereocaulaceae).</title>
        <authorList>
            <person name="Doellman M."/>
            <person name="Sun Y."/>
            <person name="Barcenas-Pena A."/>
            <person name="Lumbsch H.T."/>
            <person name="Grewe F."/>
        </authorList>
    </citation>
    <scope>NUCLEOTIDE SEQUENCE [LARGE SCALE GENOMIC DNA]</scope>
    <source>
        <strain evidence="1 2">Grewe 0041</strain>
    </source>
</reference>
<protein>
    <submittedName>
        <fullName evidence="1">Uncharacterized protein</fullName>
    </submittedName>
</protein>
<gene>
    <name evidence="1" type="ORF">ABVK25_008445</name>
</gene>
<keyword evidence="2" id="KW-1185">Reference proteome</keyword>
<proteinExistence type="predicted"/>
<comment type="caution">
    <text evidence="1">The sequence shown here is derived from an EMBL/GenBank/DDBJ whole genome shotgun (WGS) entry which is preliminary data.</text>
</comment>
<dbReference type="Proteomes" id="UP001590951">
    <property type="component" value="Unassembled WGS sequence"/>
</dbReference>
<evidence type="ECO:0000313" key="2">
    <source>
        <dbReference type="Proteomes" id="UP001590951"/>
    </source>
</evidence>
<evidence type="ECO:0000313" key="1">
    <source>
        <dbReference type="EMBL" id="KAL2051198.1"/>
    </source>
</evidence>
<organism evidence="1 2">
    <name type="scientific">Lepraria finkii</name>
    <dbReference type="NCBI Taxonomy" id="1340010"/>
    <lineage>
        <taxon>Eukaryota</taxon>
        <taxon>Fungi</taxon>
        <taxon>Dikarya</taxon>
        <taxon>Ascomycota</taxon>
        <taxon>Pezizomycotina</taxon>
        <taxon>Lecanoromycetes</taxon>
        <taxon>OSLEUM clade</taxon>
        <taxon>Lecanoromycetidae</taxon>
        <taxon>Lecanorales</taxon>
        <taxon>Lecanorineae</taxon>
        <taxon>Stereocaulaceae</taxon>
        <taxon>Lepraria</taxon>
    </lineage>
</organism>
<sequence length="71" mass="7529">MGPTNRLYGTGTIGSRSPQNFHFLFDPRSGDIILTYFDGSANDASSYNFAGTSLHKTHTEGFAGQTGSGPV</sequence>
<name>A0ABR4B1C3_9LECA</name>
<dbReference type="EMBL" id="JBHFEH010000037">
    <property type="protein sequence ID" value="KAL2051198.1"/>
    <property type="molecule type" value="Genomic_DNA"/>
</dbReference>